<dbReference type="InterPro" id="IPR026467">
    <property type="entry name" value="Ser/Gly_Cys_C_dom"/>
</dbReference>
<protein>
    <submittedName>
        <fullName evidence="3">TIGR04222 domain-containing membrane protein</fullName>
    </submittedName>
</protein>
<keyword evidence="4" id="KW-1185">Reference proteome</keyword>
<feature type="region of interest" description="Disordered" evidence="1">
    <location>
        <begin position="253"/>
        <end position="318"/>
    </location>
</feature>
<dbReference type="Proteomes" id="UP001597419">
    <property type="component" value="Unassembled WGS sequence"/>
</dbReference>
<comment type="caution">
    <text evidence="3">The sequence shown here is derived from an EMBL/GenBank/DDBJ whole genome shotgun (WGS) entry which is preliminary data.</text>
</comment>
<keyword evidence="2" id="KW-1133">Transmembrane helix</keyword>
<dbReference type="RefSeq" id="WP_345400341.1">
    <property type="nucleotide sequence ID" value="NZ_BAABHG010000011.1"/>
</dbReference>
<dbReference type="NCBIfam" id="TIGR04222">
    <property type="entry name" value="near_uncomplex"/>
    <property type="match status" value="1"/>
</dbReference>
<name>A0ABW5GRE8_9PSEU</name>
<evidence type="ECO:0000313" key="3">
    <source>
        <dbReference type="EMBL" id="MFD2463488.1"/>
    </source>
</evidence>
<evidence type="ECO:0000256" key="1">
    <source>
        <dbReference type="SAM" id="MobiDB-lite"/>
    </source>
</evidence>
<feature type="compositionally biased region" description="Gly residues" evidence="1">
    <location>
        <begin position="286"/>
        <end position="318"/>
    </location>
</feature>
<feature type="transmembrane region" description="Helical" evidence="2">
    <location>
        <begin position="12"/>
        <end position="30"/>
    </location>
</feature>
<accession>A0ABW5GRE8</accession>
<proteinExistence type="predicted"/>
<dbReference type="EMBL" id="JBHUKU010000021">
    <property type="protein sequence ID" value="MFD2463488.1"/>
    <property type="molecule type" value="Genomic_DNA"/>
</dbReference>
<reference evidence="4" key="1">
    <citation type="journal article" date="2019" name="Int. J. Syst. Evol. Microbiol.">
        <title>The Global Catalogue of Microorganisms (GCM) 10K type strain sequencing project: providing services to taxonomists for standard genome sequencing and annotation.</title>
        <authorList>
            <consortium name="The Broad Institute Genomics Platform"/>
            <consortium name="The Broad Institute Genome Sequencing Center for Infectious Disease"/>
            <person name="Wu L."/>
            <person name="Ma J."/>
        </authorList>
    </citation>
    <scope>NUCLEOTIDE SEQUENCE [LARGE SCALE GENOMIC DNA]</scope>
    <source>
        <strain evidence="4">CGMCC 4.7643</strain>
    </source>
</reference>
<gene>
    <name evidence="3" type="ORF">ACFSYJ_33085</name>
</gene>
<evidence type="ECO:0000313" key="4">
    <source>
        <dbReference type="Proteomes" id="UP001597419"/>
    </source>
</evidence>
<evidence type="ECO:0000256" key="2">
    <source>
        <dbReference type="SAM" id="Phobius"/>
    </source>
</evidence>
<feature type="transmembrane region" description="Helical" evidence="2">
    <location>
        <begin position="146"/>
        <end position="167"/>
    </location>
</feature>
<sequence>MDEWWRVLCLLGYVVASVAAVGWAVLLRWGPRRAVPSRPLSVDEVACLLGGAARLAETAIVRLVDQGTLRVSSSGLARVAGADLASARQNRVDAAVLRQLSQWRPTPVAAVARDAAGEPEFAAVRSGLAELGLVAGGRAWLRRRRLALGAVLVVFAVGAVWLVAETGPRRPEGWLLVCLAAVVISPLWWASESRAPGTLTGAGRQVAARARAGVATAGLWSTPAGLVALGGPDAHPDPGLRAYLRSTTTEYAIPRAPLPSSGRPGPAASRRRSGVRGPTTGRHQGHWGGGCGTHGGDGGSHGGHGCGSGGDGCGGGDG</sequence>
<keyword evidence="2" id="KW-0472">Membrane</keyword>
<feature type="transmembrane region" description="Helical" evidence="2">
    <location>
        <begin position="173"/>
        <end position="190"/>
    </location>
</feature>
<keyword evidence="2" id="KW-0812">Transmembrane</keyword>
<organism evidence="3 4">
    <name type="scientific">Amycolatopsis samaneae</name>
    <dbReference type="NCBI Taxonomy" id="664691"/>
    <lineage>
        <taxon>Bacteria</taxon>
        <taxon>Bacillati</taxon>
        <taxon>Actinomycetota</taxon>
        <taxon>Actinomycetes</taxon>
        <taxon>Pseudonocardiales</taxon>
        <taxon>Pseudonocardiaceae</taxon>
        <taxon>Amycolatopsis</taxon>
    </lineage>
</organism>